<dbReference type="Proteomes" id="UP000192596">
    <property type="component" value="Unassembled WGS sequence"/>
</dbReference>
<evidence type="ECO:0008006" key="4">
    <source>
        <dbReference type="Google" id="ProtNLM"/>
    </source>
</evidence>
<organism evidence="2 3">
    <name type="scientific">Cryoendolithus antarcticus</name>
    <dbReference type="NCBI Taxonomy" id="1507870"/>
    <lineage>
        <taxon>Eukaryota</taxon>
        <taxon>Fungi</taxon>
        <taxon>Dikarya</taxon>
        <taxon>Ascomycota</taxon>
        <taxon>Pezizomycotina</taxon>
        <taxon>Dothideomycetes</taxon>
        <taxon>Dothideomycetidae</taxon>
        <taxon>Cladosporiales</taxon>
        <taxon>Cladosporiaceae</taxon>
        <taxon>Cryoendolithus</taxon>
    </lineage>
</organism>
<accession>A0A1V8STH5</accession>
<name>A0A1V8STH5_9PEZI</name>
<reference evidence="3" key="1">
    <citation type="submission" date="2017-03" db="EMBL/GenBank/DDBJ databases">
        <title>Genomes of endolithic fungi from Antarctica.</title>
        <authorList>
            <person name="Coleine C."/>
            <person name="Masonjones S."/>
            <person name="Stajich J.E."/>
        </authorList>
    </citation>
    <scope>NUCLEOTIDE SEQUENCE [LARGE SCALE GENOMIC DNA]</scope>
    <source>
        <strain evidence="3">CCFEE 5527</strain>
    </source>
</reference>
<feature type="region of interest" description="Disordered" evidence="1">
    <location>
        <begin position="175"/>
        <end position="197"/>
    </location>
</feature>
<dbReference type="InterPro" id="IPR036236">
    <property type="entry name" value="Znf_C2H2_sf"/>
</dbReference>
<comment type="caution">
    <text evidence="2">The sequence shown here is derived from an EMBL/GenBank/DDBJ whole genome shotgun (WGS) entry which is preliminary data.</text>
</comment>
<gene>
    <name evidence="2" type="ORF">B0A48_12022</name>
</gene>
<proteinExistence type="predicted"/>
<feature type="region of interest" description="Disordered" evidence="1">
    <location>
        <begin position="515"/>
        <end position="559"/>
    </location>
</feature>
<evidence type="ECO:0000256" key="1">
    <source>
        <dbReference type="SAM" id="MobiDB-lite"/>
    </source>
</evidence>
<feature type="region of interest" description="Disordered" evidence="1">
    <location>
        <begin position="440"/>
        <end position="498"/>
    </location>
</feature>
<keyword evidence="3" id="KW-1185">Reference proteome</keyword>
<dbReference type="Gene3D" id="3.30.160.60">
    <property type="entry name" value="Classic Zinc Finger"/>
    <property type="match status" value="1"/>
</dbReference>
<evidence type="ECO:0000313" key="2">
    <source>
        <dbReference type="EMBL" id="OQO02495.1"/>
    </source>
</evidence>
<dbReference type="InParanoid" id="A0A1V8STH5"/>
<evidence type="ECO:0000313" key="3">
    <source>
        <dbReference type="Proteomes" id="UP000192596"/>
    </source>
</evidence>
<dbReference type="EMBL" id="NAJO01000027">
    <property type="protein sequence ID" value="OQO02495.1"/>
    <property type="molecule type" value="Genomic_DNA"/>
</dbReference>
<feature type="compositionally biased region" description="Polar residues" evidence="1">
    <location>
        <begin position="515"/>
        <end position="543"/>
    </location>
</feature>
<feature type="region of interest" description="Disordered" evidence="1">
    <location>
        <begin position="341"/>
        <end position="367"/>
    </location>
</feature>
<dbReference type="SUPFAM" id="SSF57667">
    <property type="entry name" value="beta-beta-alpha zinc fingers"/>
    <property type="match status" value="1"/>
</dbReference>
<sequence length="559" mass="60970">MAAASAMEEQQWVQDNYLEPRLFDFTGQVFVHVPDGGHHRGNFGEYPRTPEELHLVGDGHGPLSTLVPASATPVPSSSNYTHVTIPAAQPKKLSHAPWPSIIPVVTPDHHHADATPKTPHFATQEHTFVHDPASLSHATVCYPVTMDEVRIAREMHLRHDVNFDRDLHFSIGVSSSKSTQDYPPMTAADDFSRPVDPSTRQATTLASDKALENFQTLGESPHERVIAMGTTTPSSIGQKRKYMLLGASVDTSQERGWRVEIDGHQKRPILLNNPAYEAPPAIGLATPFTPSSPGQELETIGSVTVPGSTVPQDSLGVSPTDLTAPWHAHQRLGMLLQTGPRHDQGAAMQRSKRQGQPPAVDIDDPKQCGVCGHRSRYPKDNRRHMLIHGEPQFQCDKCSRPFHRKDHRNRHHGPCRSIPYVRPRTESLASSVAGSVATSPAMSFSSPPGHDALSPQVMRRSVSDSRYLTPGQRVSVSSAPRTPHVQAQHLFPGDGLGITSAGSIESTSSAVFSQERSIEQTWTPLTAPTSDPISQAGLGSSGSRVEKRNTKEDSPLLRK</sequence>
<feature type="compositionally biased region" description="Basic and acidic residues" evidence="1">
    <location>
        <begin position="544"/>
        <end position="559"/>
    </location>
</feature>
<dbReference type="AlphaFoldDB" id="A0A1V8STH5"/>
<dbReference type="OrthoDB" id="427030at2759"/>
<protein>
    <recommendedName>
        <fullName evidence="4">C2H2-type domain-containing protein</fullName>
    </recommendedName>
</protein>
<dbReference type="STRING" id="1507870.A0A1V8STH5"/>